<keyword evidence="3" id="KW-1185">Reference proteome</keyword>
<comment type="caution">
    <text evidence="2">The sequence shown here is derived from an EMBL/GenBank/DDBJ whole genome shotgun (WGS) entry which is preliminary data.</text>
</comment>
<sequence>MKTESNYTEAPNNKVKSTKMEIKLSGKKALVGASTSGIGKAIAIQLAASGATVTLMSRSLDKLEAVKYVLSTSEGQQHQVLQVDFTDFEAYQVLISEYFENNSVDILVNNTQGPATGTALDKSVTDYQQAFDLLFKTVVFTTELALKSMQKNKWGRIINVASVTVKEPLSYLVLSNSIRAALVTWAKSLATKVGKDGITVNSILTGYFNTERIKALNAKKAKEQNISEEEVLKQLEATVPVKRIGDPAEYGCLVAFLASQQAAFITGTQIPIDGGALCSV</sequence>
<evidence type="ECO:0000256" key="1">
    <source>
        <dbReference type="ARBA" id="ARBA00006484"/>
    </source>
</evidence>
<dbReference type="SUPFAM" id="SSF51735">
    <property type="entry name" value="NAD(P)-binding Rossmann-fold domains"/>
    <property type="match status" value="1"/>
</dbReference>
<gene>
    <name evidence="2" type="ORF">DSM04_101708</name>
</gene>
<dbReference type="EMBL" id="QOVI01000001">
    <property type="protein sequence ID" value="RXG18508.1"/>
    <property type="molecule type" value="Genomic_DNA"/>
</dbReference>
<dbReference type="InterPro" id="IPR036291">
    <property type="entry name" value="NAD(P)-bd_dom_sf"/>
</dbReference>
<proteinExistence type="inferred from homology"/>
<dbReference type="AlphaFoldDB" id="A0A4Q0P119"/>
<dbReference type="PRINTS" id="PR00081">
    <property type="entry name" value="GDHRDH"/>
</dbReference>
<organism evidence="2 3">
    <name type="scientific">Leeuwenhoekiella aestuarii</name>
    <dbReference type="NCBI Taxonomy" id="2249426"/>
    <lineage>
        <taxon>Bacteria</taxon>
        <taxon>Pseudomonadati</taxon>
        <taxon>Bacteroidota</taxon>
        <taxon>Flavobacteriia</taxon>
        <taxon>Flavobacteriales</taxon>
        <taxon>Flavobacteriaceae</taxon>
        <taxon>Leeuwenhoekiella</taxon>
    </lineage>
</organism>
<dbReference type="PANTHER" id="PTHR42879">
    <property type="entry name" value="3-OXOACYL-(ACYL-CARRIER-PROTEIN) REDUCTASE"/>
    <property type="match status" value="1"/>
</dbReference>
<name>A0A4Q0P119_9FLAO</name>
<dbReference type="InterPro" id="IPR050259">
    <property type="entry name" value="SDR"/>
</dbReference>
<dbReference type="InterPro" id="IPR002347">
    <property type="entry name" value="SDR_fam"/>
</dbReference>
<reference evidence="2 3" key="1">
    <citation type="submission" date="2018-07" db="EMBL/GenBank/DDBJ databases">
        <title>Leeuwenhoekiella genomics.</title>
        <authorList>
            <person name="Tahon G."/>
            <person name="Willems A."/>
        </authorList>
    </citation>
    <scope>NUCLEOTIDE SEQUENCE [LARGE SCALE GENOMIC DNA]</scope>
    <source>
        <strain evidence="2 3">R-50232</strain>
    </source>
</reference>
<dbReference type="Proteomes" id="UP000289821">
    <property type="component" value="Unassembled WGS sequence"/>
</dbReference>
<evidence type="ECO:0000313" key="3">
    <source>
        <dbReference type="Proteomes" id="UP000289821"/>
    </source>
</evidence>
<dbReference type="CDD" id="cd05344">
    <property type="entry name" value="BKR_like_SDR_like"/>
    <property type="match status" value="1"/>
</dbReference>
<accession>A0A4Q0P119</accession>
<comment type="similarity">
    <text evidence="1">Belongs to the short-chain dehydrogenases/reductases (SDR) family.</text>
</comment>
<dbReference type="Gene3D" id="3.40.50.720">
    <property type="entry name" value="NAD(P)-binding Rossmann-like Domain"/>
    <property type="match status" value="1"/>
</dbReference>
<dbReference type="Pfam" id="PF13561">
    <property type="entry name" value="adh_short_C2"/>
    <property type="match status" value="1"/>
</dbReference>
<evidence type="ECO:0000313" key="2">
    <source>
        <dbReference type="EMBL" id="RXG18508.1"/>
    </source>
</evidence>
<dbReference type="PANTHER" id="PTHR42879:SF6">
    <property type="entry name" value="NADPH-DEPENDENT REDUCTASE BACG"/>
    <property type="match status" value="1"/>
</dbReference>
<protein>
    <submittedName>
        <fullName evidence="2">3-oxoacyl-[acyl-carrier protein] reductase</fullName>
    </submittedName>
</protein>